<dbReference type="Proteomes" id="UP000266673">
    <property type="component" value="Unassembled WGS sequence"/>
</dbReference>
<evidence type="ECO:0000256" key="1">
    <source>
        <dbReference type="SAM" id="MobiDB-lite"/>
    </source>
</evidence>
<accession>A0A397VQ94</accession>
<dbReference type="OrthoDB" id="415230at2759"/>
<evidence type="ECO:0000313" key="2">
    <source>
        <dbReference type="EMBL" id="RIB23179.1"/>
    </source>
</evidence>
<name>A0A397VQ94_9GLOM</name>
<evidence type="ECO:0000313" key="3">
    <source>
        <dbReference type="Proteomes" id="UP000266673"/>
    </source>
</evidence>
<feature type="compositionally biased region" description="Low complexity" evidence="1">
    <location>
        <begin position="49"/>
        <end position="63"/>
    </location>
</feature>
<reference evidence="2 3" key="1">
    <citation type="submission" date="2018-06" db="EMBL/GenBank/DDBJ databases">
        <title>Comparative genomics reveals the genomic features of Rhizophagus irregularis, R. cerebriforme, R. diaphanum and Gigaspora rosea, and their symbiotic lifestyle signature.</title>
        <authorList>
            <person name="Morin E."/>
            <person name="San Clemente H."/>
            <person name="Chen E.C.H."/>
            <person name="De La Providencia I."/>
            <person name="Hainaut M."/>
            <person name="Kuo A."/>
            <person name="Kohler A."/>
            <person name="Murat C."/>
            <person name="Tang N."/>
            <person name="Roy S."/>
            <person name="Loubradou J."/>
            <person name="Henrissat B."/>
            <person name="Grigoriev I.V."/>
            <person name="Corradi N."/>
            <person name="Roux C."/>
            <person name="Martin F.M."/>
        </authorList>
    </citation>
    <scope>NUCLEOTIDE SEQUENCE [LARGE SCALE GENOMIC DNA]</scope>
    <source>
        <strain evidence="2 3">DAOM 194757</strain>
    </source>
</reference>
<sequence length="214" mass="25139">MSSFKKLFTKINKKSQKIQEDWPEWNDEQEEWNDQIQEENYQPDSFQQETFESASTNEESSSSIVQEENSNDSSTLTIEQKNPSSINKDFQATINNNFQDGFTIEDTINDLISKLLKVENLPIIEVCLIDNIWYSSDNRRLFCIQEAKKRGLNIKKIKVIVKRRCDINIDKKFNGSKIIVQNCNFSKIHIISSLSRMNIVIYKNKSFYFGDDFY</sequence>
<comment type="caution">
    <text evidence="2">The sequence shown here is derived from an EMBL/GenBank/DDBJ whole genome shotgun (WGS) entry which is preliminary data.</text>
</comment>
<organism evidence="2 3">
    <name type="scientific">Gigaspora rosea</name>
    <dbReference type="NCBI Taxonomy" id="44941"/>
    <lineage>
        <taxon>Eukaryota</taxon>
        <taxon>Fungi</taxon>
        <taxon>Fungi incertae sedis</taxon>
        <taxon>Mucoromycota</taxon>
        <taxon>Glomeromycotina</taxon>
        <taxon>Glomeromycetes</taxon>
        <taxon>Diversisporales</taxon>
        <taxon>Gigasporaceae</taxon>
        <taxon>Gigaspora</taxon>
    </lineage>
</organism>
<gene>
    <name evidence="2" type="ORF">C2G38_2171986</name>
</gene>
<feature type="region of interest" description="Disordered" evidence="1">
    <location>
        <begin position="13"/>
        <end position="82"/>
    </location>
</feature>
<proteinExistence type="predicted"/>
<feature type="compositionally biased region" description="Polar residues" evidence="1">
    <location>
        <begin position="64"/>
        <end position="82"/>
    </location>
</feature>
<dbReference type="AlphaFoldDB" id="A0A397VQ94"/>
<dbReference type="EMBL" id="QKWP01000274">
    <property type="protein sequence ID" value="RIB23179.1"/>
    <property type="molecule type" value="Genomic_DNA"/>
</dbReference>
<protein>
    <submittedName>
        <fullName evidence="2">Uncharacterized protein</fullName>
    </submittedName>
</protein>
<feature type="compositionally biased region" description="Polar residues" evidence="1">
    <location>
        <begin position="38"/>
        <end position="48"/>
    </location>
</feature>
<feature type="compositionally biased region" description="Acidic residues" evidence="1">
    <location>
        <begin position="21"/>
        <end position="37"/>
    </location>
</feature>
<keyword evidence="3" id="KW-1185">Reference proteome</keyword>